<dbReference type="NCBIfam" id="TIGR03571">
    <property type="entry name" value="lucif_BA3436"/>
    <property type="match status" value="1"/>
</dbReference>
<evidence type="ECO:0000313" key="7">
    <source>
        <dbReference type="Proteomes" id="UP000266258"/>
    </source>
</evidence>
<keyword evidence="3" id="KW-0560">Oxidoreductase</keyword>
<accession>A0A3A1Y921</accession>
<dbReference type="InterPro" id="IPR051260">
    <property type="entry name" value="Diverse_substr_monoxygenases"/>
</dbReference>
<sequence>MTRAKLQHNLENNRAFTRVFQPNKLTVGIMAPFSGYLTPFPDLSQQEKLLKMIDNSPIAAIWARDVPFYDPTFGDVGQGTDPLVTLGWYTALTKNVTLGSAGIVTTLRNPIHTAKAAASLDLLSSGRFILGLATGDRPAEYAAFGEKFVDRSQRYRETWNIIQRIQQEKYPQFTTESYGKFSGDLDFYPKPEHHIPMITIGQARQDVAWIGQNADAWLTYGLFNEPERMRQTIRSLAQAAPHKWTPFGTGTFLELEADDDAPLLMGPVYIKTGSKALVKVLQDLEELGVNHIVFNLKPTRDLSQEQALEKIINLVSVHFPHH</sequence>
<dbReference type="GO" id="GO:0016705">
    <property type="term" value="F:oxidoreductase activity, acting on paired donors, with incorporation or reduction of molecular oxygen"/>
    <property type="evidence" value="ECO:0007669"/>
    <property type="project" value="InterPro"/>
</dbReference>
<dbReference type="OrthoDB" id="7239898at2"/>
<evidence type="ECO:0000313" key="6">
    <source>
        <dbReference type="EMBL" id="RIY32634.1"/>
    </source>
</evidence>
<evidence type="ECO:0000256" key="2">
    <source>
        <dbReference type="ARBA" id="ARBA00022643"/>
    </source>
</evidence>
<keyword evidence="1" id="KW-0285">Flavoprotein</keyword>
<dbReference type="Pfam" id="PF00296">
    <property type="entry name" value="Bac_luciferase"/>
    <property type="match status" value="1"/>
</dbReference>
<gene>
    <name evidence="6" type="ORF">CJP74_03890</name>
</gene>
<keyword evidence="7" id="KW-1185">Reference proteome</keyword>
<feature type="domain" description="Luciferase-like" evidence="5">
    <location>
        <begin position="41"/>
        <end position="240"/>
    </location>
</feature>
<evidence type="ECO:0000256" key="1">
    <source>
        <dbReference type="ARBA" id="ARBA00022630"/>
    </source>
</evidence>
<dbReference type="AlphaFoldDB" id="A0A3A1Y921"/>
<organism evidence="6 7">
    <name type="scientific">Psittacicella melopsittaci</name>
    <dbReference type="NCBI Taxonomy" id="2028576"/>
    <lineage>
        <taxon>Bacteria</taxon>
        <taxon>Pseudomonadati</taxon>
        <taxon>Pseudomonadota</taxon>
        <taxon>Gammaproteobacteria</taxon>
        <taxon>Pasteurellales</taxon>
        <taxon>Psittacicellaceae</taxon>
        <taxon>Psittacicella</taxon>
    </lineage>
</organism>
<dbReference type="SUPFAM" id="SSF51679">
    <property type="entry name" value="Bacterial luciferase-like"/>
    <property type="match status" value="1"/>
</dbReference>
<evidence type="ECO:0000259" key="5">
    <source>
        <dbReference type="Pfam" id="PF00296"/>
    </source>
</evidence>
<dbReference type="RefSeq" id="WP_119496956.1">
    <property type="nucleotide sequence ID" value="NZ_NRJH01000031.1"/>
</dbReference>
<dbReference type="PANTHER" id="PTHR30011">
    <property type="entry name" value="ALKANESULFONATE MONOOXYGENASE-RELATED"/>
    <property type="match status" value="1"/>
</dbReference>
<keyword evidence="4" id="KW-0503">Monooxygenase</keyword>
<dbReference type="InterPro" id="IPR011251">
    <property type="entry name" value="Luciferase-like_dom"/>
</dbReference>
<dbReference type="PANTHER" id="PTHR30011:SF16">
    <property type="entry name" value="C2H2 FINGER DOMAIN TRANSCRIPTION FACTOR (EUROFUNG)-RELATED"/>
    <property type="match status" value="1"/>
</dbReference>
<dbReference type="Proteomes" id="UP000266258">
    <property type="component" value="Unassembled WGS sequence"/>
</dbReference>
<reference evidence="6 7" key="1">
    <citation type="submission" date="2017-08" db="EMBL/GenBank/DDBJ databases">
        <title>Reclassification of Bisgaard taxon 37 and 44.</title>
        <authorList>
            <person name="Christensen H."/>
        </authorList>
    </citation>
    <scope>NUCLEOTIDE SEQUENCE [LARGE SCALE GENOMIC DNA]</scope>
    <source>
        <strain evidence="6 7">B96_4</strain>
    </source>
</reference>
<protein>
    <recommendedName>
        <fullName evidence="5">Luciferase-like domain-containing protein</fullName>
    </recommendedName>
</protein>
<evidence type="ECO:0000256" key="4">
    <source>
        <dbReference type="ARBA" id="ARBA00023033"/>
    </source>
</evidence>
<dbReference type="Gene3D" id="3.20.20.30">
    <property type="entry name" value="Luciferase-like domain"/>
    <property type="match status" value="1"/>
</dbReference>
<dbReference type="InterPro" id="IPR036661">
    <property type="entry name" value="Luciferase-like_sf"/>
</dbReference>
<keyword evidence="2" id="KW-0288">FMN</keyword>
<name>A0A3A1Y921_9GAMM</name>
<dbReference type="InterPro" id="IPR020020">
    <property type="entry name" value="Luciferase-type_oxidoreductase"/>
</dbReference>
<dbReference type="GO" id="GO:0004497">
    <property type="term" value="F:monooxygenase activity"/>
    <property type="evidence" value="ECO:0007669"/>
    <property type="project" value="UniProtKB-KW"/>
</dbReference>
<proteinExistence type="predicted"/>
<dbReference type="EMBL" id="NRJH01000031">
    <property type="protein sequence ID" value="RIY32634.1"/>
    <property type="molecule type" value="Genomic_DNA"/>
</dbReference>
<comment type="caution">
    <text evidence="6">The sequence shown here is derived from an EMBL/GenBank/DDBJ whole genome shotgun (WGS) entry which is preliminary data.</text>
</comment>
<evidence type="ECO:0000256" key="3">
    <source>
        <dbReference type="ARBA" id="ARBA00023002"/>
    </source>
</evidence>